<sequence>MRASREVDAGTSPLTPEWRRWLVENLVRGASPNELVASLEKAGVTPEQAQRAVEVEQQEPFVAGALRAVGMQRKLEGLLDVYAELFQQTEGPPRVDRHEALTPAAFFERYYFDNLPVVLREGWSASLESHAWSRDNVAALLGAREAKHACCVPLFEDPRLESLARGLTTLRGFTAEDARACEPRLWWEPAGAEVPLRAARNNVLLAQVHGERRLQLVPAFELRRVTAASSEPGVDEAPLRLEVTLSPGECVLLPVGWWYGFSAPDGGVAVSFEAFALPEPNVTWDIDAEPQPSPLPPRD</sequence>
<dbReference type="RefSeq" id="WP_171417896.1">
    <property type="nucleotide sequence ID" value="NZ_JABFJW010000188.1"/>
</dbReference>
<organism evidence="1 2">
    <name type="scientific">Corallococcus exercitus</name>
    <dbReference type="NCBI Taxonomy" id="2316736"/>
    <lineage>
        <taxon>Bacteria</taxon>
        <taxon>Pseudomonadati</taxon>
        <taxon>Myxococcota</taxon>
        <taxon>Myxococcia</taxon>
        <taxon>Myxococcales</taxon>
        <taxon>Cystobacterineae</taxon>
        <taxon>Myxococcaceae</taxon>
        <taxon>Corallococcus</taxon>
    </lineage>
</organism>
<evidence type="ECO:0000313" key="2">
    <source>
        <dbReference type="Proteomes" id="UP000528460"/>
    </source>
</evidence>
<name>A0A7Y4JW44_9BACT</name>
<dbReference type="AlphaFoldDB" id="A0A7Y4JW44"/>
<proteinExistence type="predicted"/>
<evidence type="ECO:0000313" key="1">
    <source>
        <dbReference type="EMBL" id="NOK11883.1"/>
    </source>
</evidence>
<dbReference type="EMBL" id="JABFJW010000188">
    <property type="protein sequence ID" value="NOK11883.1"/>
    <property type="molecule type" value="Genomic_DNA"/>
</dbReference>
<reference evidence="1 2" key="1">
    <citation type="submission" date="2020-05" db="EMBL/GenBank/DDBJ databases">
        <authorList>
            <person name="Whitworth D."/>
        </authorList>
    </citation>
    <scope>NUCLEOTIDE SEQUENCE [LARGE SCALE GENOMIC DNA]</scope>
    <source>
        <strain evidence="1 2">CA046A</strain>
    </source>
</reference>
<dbReference type="SUPFAM" id="SSF51197">
    <property type="entry name" value="Clavaminate synthase-like"/>
    <property type="match status" value="1"/>
</dbReference>
<dbReference type="Proteomes" id="UP000528460">
    <property type="component" value="Unassembled WGS sequence"/>
</dbReference>
<evidence type="ECO:0008006" key="3">
    <source>
        <dbReference type="Google" id="ProtNLM"/>
    </source>
</evidence>
<comment type="caution">
    <text evidence="1">The sequence shown here is derived from an EMBL/GenBank/DDBJ whole genome shotgun (WGS) entry which is preliminary data.</text>
</comment>
<dbReference type="Gene3D" id="2.60.120.650">
    <property type="entry name" value="Cupin"/>
    <property type="match status" value="1"/>
</dbReference>
<accession>A0A7Y4JW44</accession>
<gene>
    <name evidence="1" type="ORF">HNS30_22850</name>
</gene>
<protein>
    <recommendedName>
        <fullName evidence="3">Cupin-like domain-containing protein</fullName>
    </recommendedName>
</protein>